<dbReference type="GO" id="GO:0003735">
    <property type="term" value="F:structural constituent of ribosome"/>
    <property type="evidence" value="ECO:0007669"/>
    <property type="project" value="TreeGrafter"/>
</dbReference>
<name>A0A1G8MXR5_9CLOT</name>
<feature type="domain" description="S1 motif" evidence="5">
    <location>
        <begin position="208"/>
        <end position="276"/>
    </location>
</feature>
<keyword evidence="2" id="KW-0689">Ribosomal protein</keyword>
<evidence type="ECO:0000313" key="7">
    <source>
        <dbReference type="Proteomes" id="UP000183255"/>
    </source>
</evidence>
<dbReference type="InterPro" id="IPR035104">
    <property type="entry name" value="Ribosomal_protein_S1-like"/>
</dbReference>
<dbReference type="SUPFAM" id="SSF50249">
    <property type="entry name" value="Nucleic acid-binding proteins"/>
    <property type="match status" value="4"/>
</dbReference>
<dbReference type="FunFam" id="2.40.50.140:FF:000051">
    <property type="entry name" value="RNA-binding transcriptional accessory protein"/>
    <property type="match status" value="1"/>
</dbReference>
<dbReference type="AlphaFoldDB" id="A0A1G8MXR5"/>
<dbReference type="CDD" id="cd05688">
    <property type="entry name" value="S1_RPS1_repeat_ec3"/>
    <property type="match status" value="1"/>
</dbReference>
<dbReference type="Proteomes" id="UP000183255">
    <property type="component" value="Unassembled WGS sequence"/>
</dbReference>
<evidence type="ECO:0000313" key="6">
    <source>
        <dbReference type="EMBL" id="SDI72656.1"/>
    </source>
</evidence>
<evidence type="ECO:0000256" key="2">
    <source>
        <dbReference type="ARBA" id="ARBA00022980"/>
    </source>
</evidence>
<evidence type="ECO:0000256" key="3">
    <source>
        <dbReference type="ARBA" id="ARBA00023274"/>
    </source>
</evidence>
<feature type="domain" description="S1 motif" evidence="5">
    <location>
        <begin position="293"/>
        <end position="362"/>
    </location>
</feature>
<reference evidence="6 7" key="1">
    <citation type="submission" date="2016-10" db="EMBL/GenBank/DDBJ databases">
        <authorList>
            <person name="de Groot N.N."/>
        </authorList>
    </citation>
    <scope>NUCLEOTIDE SEQUENCE [LARGE SCALE GENOMIC DNA]</scope>
    <source>
        <strain evidence="6 7">CGMCC 1.5058</strain>
    </source>
</reference>
<dbReference type="PANTHER" id="PTHR10724:SF7">
    <property type="entry name" value="SMALL RIBOSOMAL SUBUNIT PROTEIN BS1C"/>
    <property type="match status" value="1"/>
</dbReference>
<dbReference type="CDD" id="cd04465">
    <property type="entry name" value="S1_RPS1_repeat_ec2_hs2"/>
    <property type="match status" value="1"/>
</dbReference>
<keyword evidence="3" id="KW-0687">Ribonucleoprotein</keyword>
<dbReference type="GO" id="GO:0006412">
    <property type="term" value="P:translation"/>
    <property type="evidence" value="ECO:0007669"/>
    <property type="project" value="TreeGrafter"/>
</dbReference>
<dbReference type="FunFam" id="2.40.50.140:FF:000103">
    <property type="entry name" value="protein RRP5 homolog"/>
    <property type="match status" value="1"/>
</dbReference>
<comment type="function">
    <text evidence="4">Binds mRNA; thus facilitating recognition of the initiation point. It is needed to translate mRNA with a short Shine-Dalgarno (SD) purine-rich sequence.</text>
</comment>
<accession>A0A1G8MXR5</accession>
<dbReference type="SMART" id="SM00316">
    <property type="entry name" value="S1"/>
    <property type="match status" value="4"/>
</dbReference>
<organism evidence="6 7">
    <name type="scientific">Proteiniclasticum ruminis</name>
    <dbReference type="NCBI Taxonomy" id="398199"/>
    <lineage>
        <taxon>Bacteria</taxon>
        <taxon>Bacillati</taxon>
        <taxon>Bacillota</taxon>
        <taxon>Clostridia</taxon>
        <taxon>Eubacteriales</taxon>
        <taxon>Clostridiaceae</taxon>
        <taxon>Proteiniclasticum</taxon>
    </lineage>
</organism>
<proteinExistence type="inferred from homology"/>
<dbReference type="Gene3D" id="2.40.50.140">
    <property type="entry name" value="Nucleic acid-binding proteins"/>
    <property type="match status" value="3"/>
</dbReference>
<evidence type="ECO:0000256" key="4">
    <source>
        <dbReference type="ARBA" id="ARBA00025604"/>
    </source>
</evidence>
<dbReference type="InterPro" id="IPR003029">
    <property type="entry name" value="S1_domain"/>
</dbReference>
<dbReference type="Pfam" id="PF00575">
    <property type="entry name" value="S1"/>
    <property type="match status" value="3"/>
</dbReference>
<evidence type="ECO:0000256" key="1">
    <source>
        <dbReference type="ARBA" id="ARBA00006767"/>
    </source>
</evidence>
<dbReference type="EMBL" id="FNDZ01000004">
    <property type="protein sequence ID" value="SDI72656.1"/>
    <property type="molecule type" value="Genomic_DNA"/>
</dbReference>
<protein>
    <submittedName>
        <fullName evidence="6">4-hydroxy-3-methylbut-2-enyl diphosphate reductase</fullName>
    </submittedName>
</protein>
<dbReference type="PANTHER" id="PTHR10724">
    <property type="entry name" value="30S RIBOSOMAL PROTEIN S1"/>
    <property type="match status" value="1"/>
</dbReference>
<dbReference type="InterPro" id="IPR050437">
    <property type="entry name" value="Ribos_protein_bS1-like"/>
</dbReference>
<dbReference type="GO" id="GO:0022627">
    <property type="term" value="C:cytosolic small ribosomal subunit"/>
    <property type="evidence" value="ECO:0007669"/>
    <property type="project" value="TreeGrafter"/>
</dbReference>
<gene>
    <name evidence="6" type="ORF">SAMN05421804_10432</name>
</gene>
<dbReference type="InterPro" id="IPR012340">
    <property type="entry name" value="NA-bd_OB-fold"/>
</dbReference>
<evidence type="ECO:0000259" key="5">
    <source>
        <dbReference type="PROSITE" id="PS50126"/>
    </source>
</evidence>
<dbReference type="PRINTS" id="PR00681">
    <property type="entry name" value="RIBOSOMALS1"/>
</dbReference>
<sequence length="366" mass="40872">MMDNQNIENNENEMSMQDLMDLYDKPVRIGQIIKGKIIQLDDKEAIVALVGASHDGKLVIEEATVDSEGNLTEVLELGQEIEAKVIRRPQENDSFFILSMVEMHREEAIRDLRAAHENNETVKVRVKDAVKGGVVATYLGQRVFIPASHLELHSVNDLSVYKDQDLDVNVIEIEEKRGTTRVVASRRKKLQEDRIAQEASAWESFEVGQTLEGHVERLTDFGAFVNVNGVDGLLHVSEISYGKVGKPSDVLKVGDELKVKIIALDNEKKRLSLSLKALQENPWTRIEEKYPEGSVVLGKVVRFTDFGAFIELEPGVDGLAHISQLSHQRVESPSEVLTIGETIKVKILDSSEENKKVSLSIKAIES</sequence>
<comment type="similarity">
    <text evidence="1">Belongs to the bacterial ribosomal protein bS1 family.</text>
</comment>
<feature type="domain" description="S1 motif" evidence="5">
    <location>
        <begin position="119"/>
        <end position="187"/>
    </location>
</feature>
<dbReference type="NCBIfam" id="NF005208">
    <property type="entry name" value="PRK06676.1"/>
    <property type="match status" value="1"/>
</dbReference>
<dbReference type="PROSITE" id="PS50126">
    <property type="entry name" value="S1"/>
    <property type="match status" value="4"/>
</dbReference>
<feature type="domain" description="S1 motif" evidence="5">
    <location>
        <begin position="30"/>
        <end position="101"/>
    </location>
</feature>
<dbReference type="GO" id="GO:0003729">
    <property type="term" value="F:mRNA binding"/>
    <property type="evidence" value="ECO:0007669"/>
    <property type="project" value="UniProtKB-ARBA"/>
</dbReference>